<dbReference type="CDD" id="cd16454">
    <property type="entry name" value="RING-H2_PA-TM-RING"/>
    <property type="match status" value="1"/>
</dbReference>
<name>A0AAN6XKT0_9PEZI</name>
<keyword evidence="9" id="KW-1185">Reference proteome</keyword>
<evidence type="ECO:0000256" key="5">
    <source>
        <dbReference type="SAM" id="MobiDB-lite"/>
    </source>
</evidence>
<dbReference type="Gene3D" id="3.30.40.10">
    <property type="entry name" value="Zinc/RING finger domain, C3HC4 (zinc finger)"/>
    <property type="match status" value="1"/>
</dbReference>
<keyword evidence="2 4" id="KW-0863">Zinc-finger</keyword>
<protein>
    <recommendedName>
        <fullName evidence="7">RING-type domain-containing protein</fullName>
    </recommendedName>
</protein>
<feature type="domain" description="RING-type" evidence="7">
    <location>
        <begin position="146"/>
        <end position="188"/>
    </location>
</feature>
<dbReference type="InterPro" id="IPR011016">
    <property type="entry name" value="Znf_RING-CH"/>
</dbReference>
<dbReference type="PROSITE" id="PS50089">
    <property type="entry name" value="ZF_RING_2"/>
    <property type="match status" value="1"/>
</dbReference>
<feature type="region of interest" description="Disordered" evidence="5">
    <location>
        <begin position="17"/>
        <end position="51"/>
    </location>
</feature>
<dbReference type="PANTHER" id="PTHR45676:SF41">
    <property type="entry name" value="RING-H2 FINGER PROTEIN ATL66"/>
    <property type="match status" value="1"/>
</dbReference>
<accession>A0AAN6XKT0</accession>
<proteinExistence type="predicted"/>
<dbReference type="AlphaFoldDB" id="A0AAN6XKT0"/>
<evidence type="ECO:0000313" key="9">
    <source>
        <dbReference type="Proteomes" id="UP001303160"/>
    </source>
</evidence>
<keyword evidence="1" id="KW-0479">Metal-binding</keyword>
<keyword evidence="6" id="KW-1133">Transmembrane helix</keyword>
<sequence length="212" mass="23620">MSTIQIPSRCPKARIQKCRRSSPTIVPSMPKAQLLPTTDAPPPSQSSNSDGSNASRWIGFVIFGIFVIIITSFFFLLIIHQFKIRRRVRTSRVPANLESPTRNVRDGIPLTYHPPAIQLGQPYKQLRADANGTKILPDQCGQSVECVICLQGFQDESLVRTLPCRHLFHAECIANWFLKQHNTCPICKAHCAGTRQQEGTLPAQPPRAILAV</sequence>
<dbReference type="GO" id="GO:0008270">
    <property type="term" value="F:zinc ion binding"/>
    <property type="evidence" value="ECO:0007669"/>
    <property type="project" value="UniProtKB-KW"/>
</dbReference>
<dbReference type="Proteomes" id="UP001303160">
    <property type="component" value="Unassembled WGS sequence"/>
</dbReference>
<dbReference type="PANTHER" id="PTHR45676">
    <property type="entry name" value="RING-H2 FINGER PROTEIN ATL51-RELATED"/>
    <property type="match status" value="1"/>
</dbReference>
<organism evidence="8 9">
    <name type="scientific">Triangularia verruculosa</name>
    <dbReference type="NCBI Taxonomy" id="2587418"/>
    <lineage>
        <taxon>Eukaryota</taxon>
        <taxon>Fungi</taxon>
        <taxon>Dikarya</taxon>
        <taxon>Ascomycota</taxon>
        <taxon>Pezizomycotina</taxon>
        <taxon>Sordariomycetes</taxon>
        <taxon>Sordariomycetidae</taxon>
        <taxon>Sordariales</taxon>
        <taxon>Podosporaceae</taxon>
        <taxon>Triangularia</taxon>
    </lineage>
</organism>
<dbReference type="SMART" id="SM00744">
    <property type="entry name" value="RINGv"/>
    <property type="match status" value="1"/>
</dbReference>
<keyword evidence="6" id="KW-0472">Membrane</keyword>
<evidence type="ECO:0000256" key="6">
    <source>
        <dbReference type="SAM" id="Phobius"/>
    </source>
</evidence>
<evidence type="ECO:0000259" key="7">
    <source>
        <dbReference type="PROSITE" id="PS50089"/>
    </source>
</evidence>
<evidence type="ECO:0000256" key="4">
    <source>
        <dbReference type="PROSITE-ProRule" id="PRU00175"/>
    </source>
</evidence>
<keyword evidence="3" id="KW-0862">Zinc</keyword>
<dbReference type="SMART" id="SM00184">
    <property type="entry name" value="RING"/>
    <property type="match status" value="1"/>
</dbReference>
<evidence type="ECO:0000256" key="1">
    <source>
        <dbReference type="ARBA" id="ARBA00022723"/>
    </source>
</evidence>
<dbReference type="InterPro" id="IPR013083">
    <property type="entry name" value="Znf_RING/FYVE/PHD"/>
</dbReference>
<comment type="caution">
    <text evidence="8">The sequence shown here is derived from an EMBL/GenBank/DDBJ whole genome shotgun (WGS) entry which is preliminary data.</text>
</comment>
<evidence type="ECO:0000256" key="2">
    <source>
        <dbReference type="ARBA" id="ARBA00022771"/>
    </source>
</evidence>
<reference evidence="8" key="1">
    <citation type="journal article" date="2023" name="Mol. Phylogenet. Evol.">
        <title>Genome-scale phylogeny and comparative genomics of the fungal order Sordariales.</title>
        <authorList>
            <person name="Hensen N."/>
            <person name="Bonometti L."/>
            <person name="Westerberg I."/>
            <person name="Brannstrom I.O."/>
            <person name="Guillou S."/>
            <person name="Cros-Aarteil S."/>
            <person name="Calhoun S."/>
            <person name="Haridas S."/>
            <person name="Kuo A."/>
            <person name="Mondo S."/>
            <person name="Pangilinan J."/>
            <person name="Riley R."/>
            <person name="LaButti K."/>
            <person name="Andreopoulos B."/>
            <person name="Lipzen A."/>
            <person name="Chen C."/>
            <person name="Yan M."/>
            <person name="Daum C."/>
            <person name="Ng V."/>
            <person name="Clum A."/>
            <person name="Steindorff A."/>
            <person name="Ohm R.A."/>
            <person name="Martin F."/>
            <person name="Silar P."/>
            <person name="Natvig D.O."/>
            <person name="Lalanne C."/>
            <person name="Gautier V."/>
            <person name="Ament-Velasquez S.L."/>
            <person name="Kruys A."/>
            <person name="Hutchinson M.I."/>
            <person name="Powell A.J."/>
            <person name="Barry K."/>
            <person name="Miller A.N."/>
            <person name="Grigoriev I.V."/>
            <person name="Debuchy R."/>
            <person name="Gladieux P."/>
            <person name="Hiltunen Thoren M."/>
            <person name="Johannesson H."/>
        </authorList>
    </citation>
    <scope>NUCLEOTIDE SEQUENCE</scope>
    <source>
        <strain evidence="8">CBS 315.58</strain>
    </source>
</reference>
<reference evidence="8" key="2">
    <citation type="submission" date="2023-05" db="EMBL/GenBank/DDBJ databases">
        <authorList>
            <consortium name="Lawrence Berkeley National Laboratory"/>
            <person name="Steindorff A."/>
            <person name="Hensen N."/>
            <person name="Bonometti L."/>
            <person name="Westerberg I."/>
            <person name="Brannstrom I.O."/>
            <person name="Guillou S."/>
            <person name="Cros-Aarteil S."/>
            <person name="Calhoun S."/>
            <person name="Haridas S."/>
            <person name="Kuo A."/>
            <person name="Mondo S."/>
            <person name="Pangilinan J."/>
            <person name="Riley R."/>
            <person name="Labutti K."/>
            <person name="Andreopoulos B."/>
            <person name="Lipzen A."/>
            <person name="Chen C."/>
            <person name="Yanf M."/>
            <person name="Daum C."/>
            <person name="Ng V."/>
            <person name="Clum A."/>
            <person name="Ohm R."/>
            <person name="Martin F."/>
            <person name="Silar P."/>
            <person name="Natvig D."/>
            <person name="Lalanne C."/>
            <person name="Gautier V."/>
            <person name="Ament-Velasquez S.L."/>
            <person name="Kruys A."/>
            <person name="Hutchinson M.I."/>
            <person name="Powell A.J."/>
            <person name="Barry K."/>
            <person name="Miller A.N."/>
            <person name="Grigoriev I.V."/>
            <person name="Debuchy R."/>
            <person name="Gladieux P."/>
            <person name="Thoren M.H."/>
            <person name="Johannesson H."/>
        </authorList>
    </citation>
    <scope>NUCLEOTIDE SEQUENCE</scope>
    <source>
        <strain evidence="8">CBS 315.58</strain>
    </source>
</reference>
<evidence type="ECO:0000256" key="3">
    <source>
        <dbReference type="ARBA" id="ARBA00022833"/>
    </source>
</evidence>
<dbReference type="Pfam" id="PF13639">
    <property type="entry name" value="zf-RING_2"/>
    <property type="match status" value="1"/>
</dbReference>
<feature type="transmembrane region" description="Helical" evidence="6">
    <location>
        <begin position="57"/>
        <end position="79"/>
    </location>
</feature>
<dbReference type="EMBL" id="MU863900">
    <property type="protein sequence ID" value="KAK4202183.1"/>
    <property type="molecule type" value="Genomic_DNA"/>
</dbReference>
<dbReference type="SUPFAM" id="SSF57850">
    <property type="entry name" value="RING/U-box"/>
    <property type="match status" value="1"/>
</dbReference>
<keyword evidence="6" id="KW-0812">Transmembrane</keyword>
<dbReference type="InterPro" id="IPR001841">
    <property type="entry name" value="Znf_RING"/>
</dbReference>
<evidence type="ECO:0000313" key="8">
    <source>
        <dbReference type="EMBL" id="KAK4202183.1"/>
    </source>
</evidence>
<gene>
    <name evidence="8" type="ORF">QBC40DRAFT_46282</name>
</gene>